<sequence>MASSNVTQKLHALEAAPPQSKVAGYTELLDSLLAAAQDTKIIPDLVAYCQAIIGESVGIVTSRNLLNNFVDKLRNISDTEVRIGIGSQVLDVIAPKVVSFEEQDTAIKLILADAYEADEDFTSSAKVLQTITLDSSQRSVSDNDKAATWIRIVRCYLEEDDPTSALTYLNRAKNIYHDVTDQTTRLQFQLSQARISDSQRSFLDASRTYYNVSQETVIDEDDRLQALSAAVRCAILAPAGPQRAQQLSRFFRDERATQIEEYGILEKIFLDRVLSPGEVKAFAEKLQPHQKALTSDGSTVLDKAVLEHNLLAASRLYMNIGTTQLGEMLGVDAEKAEVYAAQMIEQGRLSGYIDQIDGLIYFGGAAQQGRTNGAVAGSQESRMWDDNVKNLAEEVERVTTMIQTEYPDFYAANMVH</sequence>
<dbReference type="InterPro" id="IPR000717">
    <property type="entry name" value="PCI_dom"/>
</dbReference>
<organism evidence="9 10">
    <name type="scientific">Myriangium duriaei CBS 260.36</name>
    <dbReference type="NCBI Taxonomy" id="1168546"/>
    <lineage>
        <taxon>Eukaryota</taxon>
        <taxon>Fungi</taxon>
        <taxon>Dikarya</taxon>
        <taxon>Ascomycota</taxon>
        <taxon>Pezizomycotina</taxon>
        <taxon>Dothideomycetes</taxon>
        <taxon>Dothideomycetidae</taxon>
        <taxon>Myriangiales</taxon>
        <taxon>Myriangiaceae</taxon>
        <taxon>Myriangium</taxon>
    </lineage>
</organism>
<evidence type="ECO:0000313" key="10">
    <source>
        <dbReference type="Proteomes" id="UP000799439"/>
    </source>
</evidence>
<dbReference type="SUPFAM" id="SSF48452">
    <property type="entry name" value="TPR-like"/>
    <property type="match status" value="1"/>
</dbReference>
<keyword evidence="10" id="KW-1185">Reference proteome</keyword>
<comment type="similarity">
    <text evidence="3">Belongs to the CSN4 family.</text>
</comment>
<accession>A0A9P4J2R6</accession>
<dbReference type="PROSITE" id="PS50250">
    <property type="entry name" value="PCI"/>
    <property type="match status" value="1"/>
</dbReference>
<keyword evidence="6" id="KW-0736">Signalosome</keyword>
<dbReference type="InterPro" id="IPR011990">
    <property type="entry name" value="TPR-like_helical_dom_sf"/>
</dbReference>
<dbReference type="GO" id="GO:0008180">
    <property type="term" value="C:COP9 signalosome"/>
    <property type="evidence" value="ECO:0007669"/>
    <property type="project" value="UniProtKB-KW"/>
</dbReference>
<dbReference type="Proteomes" id="UP000799439">
    <property type="component" value="Unassembled WGS sequence"/>
</dbReference>
<evidence type="ECO:0000256" key="3">
    <source>
        <dbReference type="ARBA" id="ARBA00010417"/>
    </source>
</evidence>
<evidence type="ECO:0000259" key="8">
    <source>
        <dbReference type="PROSITE" id="PS50250"/>
    </source>
</evidence>
<comment type="caution">
    <text evidence="9">The sequence shown here is derived from an EMBL/GenBank/DDBJ whole genome shotgun (WGS) entry which is preliminary data.</text>
</comment>
<dbReference type="Pfam" id="PF22241">
    <property type="entry name" value="PSMD12-CSN4_N"/>
    <property type="match status" value="1"/>
</dbReference>
<proteinExistence type="inferred from homology"/>
<evidence type="ECO:0000256" key="2">
    <source>
        <dbReference type="ARBA" id="ARBA00004496"/>
    </source>
</evidence>
<evidence type="ECO:0000313" key="9">
    <source>
        <dbReference type="EMBL" id="KAF2151339.1"/>
    </source>
</evidence>
<gene>
    <name evidence="9" type="ORF">K461DRAFT_295400</name>
</gene>
<keyword evidence="5" id="KW-0963">Cytoplasm</keyword>
<dbReference type="OrthoDB" id="295656at2759"/>
<dbReference type="AlphaFoldDB" id="A0A9P4J2R6"/>
<dbReference type="SMART" id="SM00088">
    <property type="entry name" value="PINT"/>
    <property type="match status" value="1"/>
</dbReference>
<dbReference type="SUPFAM" id="SSF46785">
    <property type="entry name" value="Winged helix' DNA-binding domain"/>
    <property type="match status" value="1"/>
</dbReference>
<evidence type="ECO:0000256" key="5">
    <source>
        <dbReference type="ARBA" id="ARBA00022490"/>
    </source>
</evidence>
<dbReference type="Gene3D" id="1.25.40.10">
    <property type="entry name" value="Tetratricopeptide repeat domain"/>
    <property type="match status" value="1"/>
</dbReference>
<dbReference type="PANTHER" id="PTHR10855">
    <property type="entry name" value="26S PROTEASOME NON-ATPASE REGULATORY SUBUNIT 12/COP9 SIGNALOSOME COMPLEX SUBUNIT 4"/>
    <property type="match status" value="1"/>
</dbReference>
<dbReference type="InterPro" id="IPR036390">
    <property type="entry name" value="WH_DNA-bd_sf"/>
</dbReference>
<feature type="domain" description="PCI" evidence="8">
    <location>
        <begin position="201"/>
        <end position="367"/>
    </location>
</feature>
<dbReference type="GO" id="GO:0005829">
    <property type="term" value="C:cytosol"/>
    <property type="evidence" value="ECO:0007669"/>
    <property type="project" value="TreeGrafter"/>
</dbReference>
<protein>
    <recommendedName>
        <fullName evidence="4">COP9 signalosome complex subunit 4</fullName>
    </recommendedName>
</protein>
<evidence type="ECO:0000256" key="7">
    <source>
        <dbReference type="ARBA" id="ARBA00023242"/>
    </source>
</evidence>
<comment type="subcellular location">
    <subcellularLocation>
        <location evidence="2">Cytoplasm</location>
    </subcellularLocation>
    <subcellularLocation>
        <location evidence="1">Nucleus</location>
    </subcellularLocation>
</comment>
<dbReference type="PANTHER" id="PTHR10855:SF2">
    <property type="entry name" value="COP9 SIGNALOSOME COMPLEX SUBUNIT 4"/>
    <property type="match status" value="1"/>
</dbReference>
<dbReference type="InterPro" id="IPR054559">
    <property type="entry name" value="PSMD12-CSN4-like_N"/>
</dbReference>
<dbReference type="InterPro" id="IPR040134">
    <property type="entry name" value="PSMD12/CSN4"/>
</dbReference>
<dbReference type="EMBL" id="ML996088">
    <property type="protein sequence ID" value="KAF2151339.1"/>
    <property type="molecule type" value="Genomic_DNA"/>
</dbReference>
<evidence type="ECO:0000256" key="1">
    <source>
        <dbReference type="ARBA" id="ARBA00004123"/>
    </source>
</evidence>
<dbReference type="Pfam" id="PF01399">
    <property type="entry name" value="PCI"/>
    <property type="match status" value="1"/>
</dbReference>
<evidence type="ECO:0000256" key="4">
    <source>
        <dbReference type="ARBA" id="ARBA00014881"/>
    </source>
</evidence>
<evidence type="ECO:0000256" key="6">
    <source>
        <dbReference type="ARBA" id="ARBA00022790"/>
    </source>
</evidence>
<dbReference type="InterPro" id="IPR036388">
    <property type="entry name" value="WH-like_DNA-bd_sf"/>
</dbReference>
<name>A0A9P4J2R6_9PEZI</name>
<keyword evidence="7" id="KW-0539">Nucleus</keyword>
<reference evidence="9" key="1">
    <citation type="journal article" date="2020" name="Stud. Mycol.">
        <title>101 Dothideomycetes genomes: a test case for predicting lifestyles and emergence of pathogens.</title>
        <authorList>
            <person name="Haridas S."/>
            <person name="Albert R."/>
            <person name="Binder M."/>
            <person name="Bloem J."/>
            <person name="Labutti K."/>
            <person name="Salamov A."/>
            <person name="Andreopoulos B."/>
            <person name="Baker S."/>
            <person name="Barry K."/>
            <person name="Bills G."/>
            <person name="Bluhm B."/>
            <person name="Cannon C."/>
            <person name="Castanera R."/>
            <person name="Culley D."/>
            <person name="Daum C."/>
            <person name="Ezra D."/>
            <person name="Gonzalez J."/>
            <person name="Henrissat B."/>
            <person name="Kuo A."/>
            <person name="Liang C."/>
            <person name="Lipzen A."/>
            <person name="Lutzoni F."/>
            <person name="Magnuson J."/>
            <person name="Mondo S."/>
            <person name="Nolan M."/>
            <person name="Ohm R."/>
            <person name="Pangilinan J."/>
            <person name="Park H.-J."/>
            <person name="Ramirez L."/>
            <person name="Alfaro M."/>
            <person name="Sun H."/>
            <person name="Tritt A."/>
            <person name="Yoshinaga Y."/>
            <person name="Zwiers L.-H."/>
            <person name="Turgeon B."/>
            <person name="Goodwin S."/>
            <person name="Spatafora J."/>
            <person name="Crous P."/>
            <person name="Grigoriev I."/>
        </authorList>
    </citation>
    <scope>NUCLEOTIDE SEQUENCE</scope>
    <source>
        <strain evidence="9">CBS 260.36</strain>
    </source>
</reference>
<dbReference type="Gene3D" id="1.10.10.10">
    <property type="entry name" value="Winged helix-like DNA-binding domain superfamily/Winged helix DNA-binding domain"/>
    <property type="match status" value="1"/>
</dbReference>